<dbReference type="SUPFAM" id="SSF51445">
    <property type="entry name" value="(Trans)glycosidases"/>
    <property type="match status" value="1"/>
</dbReference>
<dbReference type="InterPro" id="IPR017853">
    <property type="entry name" value="GH"/>
</dbReference>
<dbReference type="STRING" id="39490.ERS852448_01635"/>
<evidence type="ECO:0000256" key="2">
    <source>
        <dbReference type="SAM" id="SignalP"/>
    </source>
</evidence>
<proteinExistence type="inferred from homology"/>
<dbReference type="GO" id="GO:0003796">
    <property type="term" value="F:lysozyme activity"/>
    <property type="evidence" value="ECO:0007669"/>
    <property type="project" value="UniProtKB-EC"/>
</dbReference>
<dbReference type="RefSeq" id="WP_055290267.1">
    <property type="nucleotide sequence ID" value="NZ_CP173382.1"/>
</dbReference>
<dbReference type="PANTHER" id="PTHR34135">
    <property type="entry name" value="LYSOZYME"/>
    <property type="match status" value="1"/>
</dbReference>
<dbReference type="InterPro" id="IPR002053">
    <property type="entry name" value="Glyco_hydro_25"/>
</dbReference>
<evidence type="ECO:0000256" key="1">
    <source>
        <dbReference type="ARBA" id="ARBA00010646"/>
    </source>
</evidence>
<dbReference type="Proteomes" id="UP000095492">
    <property type="component" value="Unassembled WGS sequence"/>
</dbReference>
<sequence>MKRFAAMCLIASMIASMGSVTGYAAEADGAGQTAVYQTAGSASDETEVLDVSTATYPSDWDPEDPLNGRAYRQQQEQENLGTSDEAAYRSSAGELARSSSNVTTSWPKYNGGTTAYIHNSENVTGKNVIAGIDVSYHQGSIDWNKVKASGVQFVILRAGYRAYGSGSMAQDSRFAEYYKGAKNVGLKVGAYFYSQATTPQEAVEEANKTLSIINGCSFEMPVAFDYEYANDKYGNCVGRLYNANLSKAQKTACARAYCDTIRAAGYSTMIYANAGWCEKELNTAALRKDYQIWMARYNTYTYKESKDKGQRYGGQIDFWQCSDNAKINGINTAVDFDYWYQPASGSIVYDQSLQRWVYAIDGVIQYQACGLASNEHGWFRVDNGFVNFDFNGLCSNENGWWYLTGGKIDFDYNGLASNEYGWWQIHGGKVDFDYNGLTANENGWWRLAGGKIDFDYNGFASNENGNWRVIGGKIDFNRTGVDFDGASWWRVEGGKVNTNYNGIAQNEYGWWYIRHGKVVFDFTGWTKVGSGRYYVHNGCVNR</sequence>
<keyword evidence="2" id="KW-0732">Signal</keyword>
<dbReference type="EMBL" id="CYYA01000009">
    <property type="protein sequence ID" value="CUN04824.1"/>
    <property type="molecule type" value="Genomic_DNA"/>
</dbReference>
<evidence type="ECO:0000313" key="3">
    <source>
        <dbReference type="EMBL" id="CUN04824.1"/>
    </source>
</evidence>
<keyword evidence="3" id="KW-0378">Hydrolase</keyword>
<feature type="chain" id="PRO_5008012506" evidence="2">
    <location>
        <begin position="25"/>
        <end position="542"/>
    </location>
</feature>
<dbReference type="GeneID" id="97391598"/>
<name>A0A173TQK6_EUBRA</name>
<reference evidence="3 4" key="1">
    <citation type="submission" date="2015-09" db="EMBL/GenBank/DDBJ databases">
        <authorList>
            <consortium name="Pathogen Informatics"/>
        </authorList>
    </citation>
    <scope>NUCLEOTIDE SEQUENCE [LARGE SCALE GENOMIC DNA]</scope>
    <source>
        <strain evidence="3 4">2789STDY5608891</strain>
    </source>
</reference>
<dbReference type="GO" id="GO:0016998">
    <property type="term" value="P:cell wall macromolecule catabolic process"/>
    <property type="evidence" value="ECO:0007669"/>
    <property type="project" value="InterPro"/>
</dbReference>
<dbReference type="CDD" id="cd06414">
    <property type="entry name" value="GH25_LytC-like"/>
    <property type="match status" value="1"/>
</dbReference>
<dbReference type="EC" id="3.2.1.17" evidence="3"/>
<dbReference type="Pfam" id="PF01183">
    <property type="entry name" value="Glyco_hydro_25"/>
    <property type="match status" value="1"/>
</dbReference>
<dbReference type="PANTHER" id="PTHR34135:SF2">
    <property type="entry name" value="LYSOZYME"/>
    <property type="match status" value="1"/>
</dbReference>
<dbReference type="GO" id="GO:0016052">
    <property type="term" value="P:carbohydrate catabolic process"/>
    <property type="evidence" value="ECO:0007669"/>
    <property type="project" value="TreeGrafter"/>
</dbReference>
<gene>
    <name evidence="3" type="primary">lyc</name>
    <name evidence="3" type="ORF">ERS852448_01635</name>
</gene>
<accession>A0A173TQK6</accession>
<dbReference type="Pfam" id="PF21540">
    <property type="entry name" value="Choline_bind_4"/>
    <property type="match status" value="8"/>
</dbReference>
<protein>
    <submittedName>
        <fullName evidence="3">Autolytic lysozyme</fullName>
        <ecNumber evidence="3">3.2.1.17</ecNumber>
    </submittedName>
</protein>
<dbReference type="InterPro" id="IPR048713">
    <property type="entry name" value="Choline_bind_rpt"/>
</dbReference>
<evidence type="ECO:0000313" key="4">
    <source>
        <dbReference type="Proteomes" id="UP000095492"/>
    </source>
</evidence>
<dbReference type="OrthoDB" id="9783374at2"/>
<dbReference type="Gene3D" id="3.20.20.80">
    <property type="entry name" value="Glycosidases"/>
    <property type="match status" value="1"/>
</dbReference>
<organism evidence="3 4">
    <name type="scientific">Eubacterium ramulus</name>
    <dbReference type="NCBI Taxonomy" id="39490"/>
    <lineage>
        <taxon>Bacteria</taxon>
        <taxon>Bacillati</taxon>
        <taxon>Bacillota</taxon>
        <taxon>Clostridia</taxon>
        <taxon>Eubacteriales</taxon>
        <taxon>Eubacteriaceae</taxon>
        <taxon>Eubacterium</taxon>
    </lineage>
</organism>
<dbReference type="GO" id="GO:0009253">
    <property type="term" value="P:peptidoglycan catabolic process"/>
    <property type="evidence" value="ECO:0007669"/>
    <property type="project" value="InterPro"/>
</dbReference>
<feature type="signal peptide" evidence="2">
    <location>
        <begin position="1"/>
        <end position="24"/>
    </location>
</feature>
<keyword evidence="3" id="KW-0326">Glycosidase</keyword>
<dbReference type="PROSITE" id="PS51904">
    <property type="entry name" value="GLYCOSYL_HYDROL_F25_2"/>
    <property type="match status" value="1"/>
</dbReference>
<dbReference type="AlphaFoldDB" id="A0A173TQK6"/>
<comment type="similarity">
    <text evidence="1">Belongs to the glycosyl hydrolase 25 family.</text>
</comment>